<sequence>MSPWRTSSCSAERGGCMPGISAAQREAGERTPSGGGAGKSMPGERWPSPGLFADRLIVGLCDSGHTCALRSIPLFWRRRAQRPPVHRAPAPAPPAAPGCWPVALAAALLRVRQGRPVCAHFVRIFIAARELEC</sequence>
<organism evidence="2 3">
    <name type="scientific">Emiliania huxleyi (strain CCMP1516)</name>
    <dbReference type="NCBI Taxonomy" id="280463"/>
    <lineage>
        <taxon>Eukaryota</taxon>
        <taxon>Haptista</taxon>
        <taxon>Haptophyta</taxon>
        <taxon>Prymnesiophyceae</taxon>
        <taxon>Isochrysidales</taxon>
        <taxon>Noelaerhabdaceae</taxon>
        <taxon>Emiliania</taxon>
    </lineage>
</organism>
<dbReference type="RefSeq" id="XP_005767888.1">
    <property type="nucleotide sequence ID" value="XM_005767831.1"/>
</dbReference>
<reference evidence="3" key="1">
    <citation type="journal article" date="2013" name="Nature">
        <title>Pan genome of the phytoplankton Emiliania underpins its global distribution.</title>
        <authorList>
            <person name="Read B.A."/>
            <person name="Kegel J."/>
            <person name="Klute M.J."/>
            <person name="Kuo A."/>
            <person name="Lefebvre S.C."/>
            <person name="Maumus F."/>
            <person name="Mayer C."/>
            <person name="Miller J."/>
            <person name="Monier A."/>
            <person name="Salamov A."/>
            <person name="Young J."/>
            <person name="Aguilar M."/>
            <person name="Claverie J.M."/>
            <person name="Frickenhaus S."/>
            <person name="Gonzalez K."/>
            <person name="Herman E.K."/>
            <person name="Lin Y.C."/>
            <person name="Napier J."/>
            <person name="Ogata H."/>
            <person name="Sarno A.F."/>
            <person name="Shmutz J."/>
            <person name="Schroeder D."/>
            <person name="de Vargas C."/>
            <person name="Verret F."/>
            <person name="von Dassow P."/>
            <person name="Valentin K."/>
            <person name="Van de Peer Y."/>
            <person name="Wheeler G."/>
            <person name="Dacks J.B."/>
            <person name="Delwiche C.F."/>
            <person name="Dyhrman S.T."/>
            <person name="Glockner G."/>
            <person name="John U."/>
            <person name="Richards T."/>
            <person name="Worden A.Z."/>
            <person name="Zhang X."/>
            <person name="Grigoriev I.V."/>
            <person name="Allen A.E."/>
            <person name="Bidle K."/>
            <person name="Borodovsky M."/>
            <person name="Bowler C."/>
            <person name="Brownlee C."/>
            <person name="Cock J.M."/>
            <person name="Elias M."/>
            <person name="Gladyshev V.N."/>
            <person name="Groth M."/>
            <person name="Guda C."/>
            <person name="Hadaegh A."/>
            <person name="Iglesias-Rodriguez M.D."/>
            <person name="Jenkins J."/>
            <person name="Jones B.M."/>
            <person name="Lawson T."/>
            <person name="Leese F."/>
            <person name="Lindquist E."/>
            <person name="Lobanov A."/>
            <person name="Lomsadze A."/>
            <person name="Malik S.B."/>
            <person name="Marsh M.E."/>
            <person name="Mackinder L."/>
            <person name="Mock T."/>
            <person name="Mueller-Roeber B."/>
            <person name="Pagarete A."/>
            <person name="Parker M."/>
            <person name="Probert I."/>
            <person name="Quesneville H."/>
            <person name="Raines C."/>
            <person name="Rensing S.A."/>
            <person name="Riano-Pachon D.M."/>
            <person name="Richier S."/>
            <person name="Rokitta S."/>
            <person name="Shiraiwa Y."/>
            <person name="Soanes D.M."/>
            <person name="van der Giezen M."/>
            <person name="Wahlund T.M."/>
            <person name="Williams B."/>
            <person name="Wilson W."/>
            <person name="Wolfe G."/>
            <person name="Wurch L.L."/>
        </authorList>
    </citation>
    <scope>NUCLEOTIDE SEQUENCE</scope>
</reference>
<dbReference type="AlphaFoldDB" id="A0A0D3K525"/>
<dbReference type="HOGENOM" id="CLU_1910595_0_0_1"/>
<evidence type="ECO:0000256" key="1">
    <source>
        <dbReference type="SAM" id="MobiDB-lite"/>
    </source>
</evidence>
<dbReference type="EnsemblProtists" id="EOD15459">
    <property type="protein sequence ID" value="EOD15459"/>
    <property type="gene ID" value="EMIHUDRAFT_470552"/>
</dbReference>
<dbReference type="EnsemblProtists" id="EOD30860">
    <property type="protein sequence ID" value="EOD30860"/>
    <property type="gene ID" value="EMIHUDRAFT_423905"/>
</dbReference>
<dbReference type="PaxDb" id="2903-EOD15459"/>
<evidence type="ECO:0000313" key="2">
    <source>
        <dbReference type="EnsemblProtists" id="EOD30860"/>
    </source>
</evidence>
<reference evidence="2" key="2">
    <citation type="submission" date="2024-10" db="UniProtKB">
        <authorList>
            <consortium name="EnsemblProtists"/>
        </authorList>
    </citation>
    <scope>IDENTIFICATION</scope>
</reference>
<dbReference type="GeneID" id="17276133"/>
<name>A0A0D3K525_EMIH1</name>
<protein>
    <submittedName>
        <fullName evidence="2">Uncharacterized protein</fullName>
    </submittedName>
</protein>
<keyword evidence="3" id="KW-1185">Reference proteome</keyword>
<dbReference type="RefSeq" id="XP_005783289.1">
    <property type="nucleotide sequence ID" value="XM_005783232.1"/>
</dbReference>
<dbReference type="KEGG" id="ehx:EMIHUDRAFT_423905"/>
<evidence type="ECO:0000313" key="3">
    <source>
        <dbReference type="Proteomes" id="UP000013827"/>
    </source>
</evidence>
<dbReference type="Proteomes" id="UP000013827">
    <property type="component" value="Unassembled WGS sequence"/>
</dbReference>
<dbReference type="KEGG" id="ehx:EMIHUDRAFT_470552"/>
<feature type="region of interest" description="Disordered" evidence="1">
    <location>
        <begin position="22"/>
        <end position="46"/>
    </location>
</feature>
<dbReference type="GeneID" id="17261605"/>
<accession>A0A0D3K525</accession>
<proteinExistence type="predicted"/>